<proteinExistence type="predicted"/>
<dbReference type="EMBL" id="CACTIH010004057">
    <property type="protein sequence ID" value="CAA2989087.1"/>
    <property type="molecule type" value="Genomic_DNA"/>
</dbReference>
<accession>A0A8S0SCX0</accession>
<dbReference type="Gramene" id="OE9A003195T1">
    <property type="protein sequence ID" value="OE9A003195C1"/>
    <property type="gene ID" value="OE9A003195"/>
</dbReference>
<dbReference type="Proteomes" id="UP000594638">
    <property type="component" value="Unassembled WGS sequence"/>
</dbReference>
<name>A0A8S0SCX0_OLEEU</name>
<organism evidence="1 2">
    <name type="scientific">Olea europaea subsp. europaea</name>
    <dbReference type="NCBI Taxonomy" id="158383"/>
    <lineage>
        <taxon>Eukaryota</taxon>
        <taxon>Viridiplantae</taxon>
        <taxon>Streptophyta</taxon>
        <taxon>Embryophyta</taxon>
        <taxon>Tracheophyta</taxon>
        <taxon>Spermatophyta</taxon>
        <taxon>Magnoliopsida</taxon>
        <taxon>eudicotyledons</taxon>
        <taxon>Gunneridae</taxon>
        <taxon>Pentapetalae</taxon>
        <taxon>asterids</taxon>
        <taxon>lamiids</taxon>
        <taxon>Lamiales</taxon>
        <taxon>Oleaceae</taxon>
        <taxon>Oleeae</taxon>
        <taxon>Olea</taxon>
    </lineage>
</organism>
<dbReference type="OrthoDB" id="1662399at2759"/>
<comment type="caution">
    <text evidence="1">The sequence shown here is derived from an EMBL/GenBank/DDBJ whole genome shotgun (WGS) entry which is preliminary data.</text>
</comment>
<keyword evidence="2" id="KW-1185">Reference proteome</keyword>
<gene>
    <name evidence="1" type="ORF">OLEA9_A003195</name>
</gene>
<dbReference type="PANTHER" id="PTHR36715">
    <property type="entry name" value="BNAANNG41370D PROTEIN"/>
    <property type="match status" value="1"/>
</dbReference>
<evidence type="ECO:0000313" key="1">
    <source>
        <dbReference type="EMBL" id="CAA2989087.1"/>
    </source>
</evidence>
<dbReference type="PANTHER" id="PTHR36715:SF1">
    <property type="entry name" value="PROTEIN, PUTATIVE-RELATED"/>
    <property type="match status" value="1"/>
</dbReference>
<evidence type="ECO:0000313" key="2">
    <source>
        <dbReference type="Proteomes" id="UP000594638"/>
    </source>
</evidence>
<reference evidence="1 2" key="1">
    <citation type="submission" date="2019-12" db="EMBL/GenBank/DDBJ databases">
        <authorList>
            <person name="Alioto T."/>
            <person name="Alioto T."/>
            <person name="Gomez Garrido J."/>
        </authorList>
    </citation>
    <scope>NUCLEOTIDE SEQUENCE [LARGE SCALE GENOMIC DNA]</scope>
</reference>
<dbReference type="AlphaFoldDB" id="A0A8S0SCX0"/>
<sequence length="128" mass="14508">MFEWSKFTCGKHAVKLWDGLDLCLNLATLLIIVTPRTPPQRRNVVGSFRIEFGFRFRFEFGRSFGFWLYMLNGAQSTVAAVSTGEVEKVYARNGITGALTVGDIRKLRTPIENVPETGGETWWEDDTV</sequence>
<protein>
    <submittedName>
        <fullName evidence="1">Uncharacterized protein</fullName>
    </submittedName>
</protein>